<organism evidence="2 3">
    <name type="scientific">Paenarthrobacter aurescens (strain TC1)</name>
    <dbReference type="NCBI Taxonomy" id="290340"/>
    <lineage>
        <taxon>Bacteria</taxon>
        <taxon>Bacillati</taxon>
        <taxon>Actinomycetota</taxon>
        <taxon>Actinomycetes</taxon>
        <taxon>Micrococcales</taxon>
        <taxon>Micrococcaceae</taxon>
        <taxon>Paenarthrobacter</taxon>
    </lineage>
</organism>
<protein>
    <recommendedName>
        <fullName evidence="4">Alpha/beta hydrolase</fullName>
    </recommendedName>
</protein>
<proteinExistence type="predicted"/>
<accession>A1RAC6</accession>
<dbReference type="EMBL" id="CP000474">
    <property type="protein sequence ID" value="ABM07931.1"/>
    <property type="molecule type" value="Genomic_DNA"/>
</dbReference>
<evidence type="ECO:0008006" key="4">
    <source>
        <dbReference type="Google" id="ProtNLM"/>
    </source>
</evidence>
<dbReference type="Proteomes" id="UP000000637">
    <property type="component" value="Chromosome"/>
</dbReference>
<dbReference type="eggNOG" id="COG1073">
    <property type="taxonomic scope" value="Bacteria"/>
</dbReference>
<dbReference type="OrthoDB" id="70765at2"/>
<evidence type="ECO:0000256" key="1">
    <source>
        <dbReference type="SAM" id="MobiDB-lite"/>
    </source>
</evidence>
<dbReference type="STRING" id="290340.AAur_3495"/>
<dbReference type="AlphaFoldDB" id="A1RAC6"/>
<evidence type="ECO:0000313" key="2">
    <source>
        <dbReference type="EMBL" id="ABM07931.1"/>
    </source>
</evidence>
<name>A1RAC6_PAEAT</name>
<reference evidence="2 3" key="1">
    <citation type="journal article" date="2006" name="PLoS Genet.">
        <title>Secrets of soil survival revealed by the genome sequence of Arthrobacter aurescens TC1.</title>
        <authorList>
            <person name="Mongodin E.F."/>
            <person name="Shapir N."/>
            <person name="Daugherty S.C."/>
            <person name="DeBoy R.T."/>
            <person name="Emerson J.B."/>
            <person name="Shvartzbeyn A."/>
            <person name="Radune D."/>
            <person name="Vamathevan J."/>
            <person name="Riggs F."/>
            <person name="Grinberg V."/>
            <person name="Khouri H."/>
            <person name="Wackett L.P."/>
            <person name="Nelson K.E."/>
            <person name="Sadowsky M.J."/>
        </authorList>
    </citation>
    <scope>NUCLEOTIDE SEQUENCE [LARGE SCALE GENOMIC DNA]</scope>
    <source>
        <strain evidence="2 3">TC1</strain>
    </source>
</reference>
<sequence length="357" mass="39524">MERLCWGPRRLGAPEHEQDPPQKRQQLLADVGWLLRANHWRSHHDSNAVAFDCGRRFHRLPLDRGVLLRPDRSEGPVPPRPGKTGDRHYCYGIRDGGAVPARLTNRRLGWSTSGLGHLHRHISLPTPLRSLLSECPRVFARSGKGARRLISSGQAHFIGRPLACLMETFTWSKPSTDHPEKSKVAVLLPGSGYPVEGPVLFWIGEMLGSLGWHVQAVRWTPDDAPTTDPHEFAATAAKNAFAVSPDAEQRLVVAKSFSTLCIPWAEETLIPGIWLTPLLTDERVRSTIGATSKDDLFVGGSQDKLWDGGRKSESAGTFFAVPGADHSLQIPEDWRASQQAQADVFERIEKFISELGA</sequence>
<evidence type="ECO:0000313" key="3">
    <source>
        <dbReference type="Proteomes" id="UP000000637"/>
    </source>
</evidence>
<keyword evidence="3" id="KW-1185">Reference proteome</keyword>
<feature type="compositionally biased region" description="Basic and acidic residues" evidence="1">
    <location>
        <begin position="12"/>
        <end position="22"/>
    </location>
</feature>
<dbReference type="KEGG" id="aau:AAur_3495"/>
<dbReference type="HOGENOM" id="CLU_775331_0_0_11"/>
<feature type="region of interest" description="Disordered" evidence="1">
    <location>
        <begin position="1"/>
        <end position="23"/>
    </location>
</feature>
<gene>
    <name evidence="2" type="ordered locus">AAur_3495</name>
</gene>